<accession>A0ABS7KVD1</accession>
<dbReference type="Pfam" id="PF07949">
    <property type="entry name" value="YbbR"/>
    <property type="match status" value="3"/>
</dbReference>
<dbReference type="InterPro" id="IPR053154">
    <property type="entry name" value="c-di-AMP_regulator"/>
</dbReference>
<name>A0ABS7KVD1_CLOSR</name>
<feature type="transmembrane region" description="Helical" evidence="2">
    <location>
        <begin position="10"/>
        <end position="27"/>
    </location>
</feature>
<gene>
    <name evidence="3" type="ORF">K5V21_04355</name>
</gene>
<feature type="compositionally biased region" description="Basic and acidic residues" evidence="1">
    <location>
        <begin position="423"/>
        <end position="434"/>
    </location>
</feature>
<feature type="region of interest" description="Disordered" evidence="1">
    <location>
        <begin position="413"/>
        <end position="434"/>
    </location>
</feature>
<reference evidence="3 4" key="1">
    <citation type="journal article" date="2021" name="Cell Host Microbe">
        <title>in vivo commensal control of Clostridioides difficile virulence.</title>
        <authorList>
            <person name="Girinathan B.P."/>
            <person name="Dibenedetto N."/>
            <person name="Worley J.N."/>
            <person name="Peltier J."/>
            <person name="Arrieta-Ortiz M.L."/>
            <person name="Rupa Christinal Immanuel S."/>
            <person name="Lavin R."/>
            <person name="Delaney M.L."/>
            <person name="Cummins C."/>
            <person name="Hoffmann M."/>
            <person name="Luo Y."/>
            <person name="Gonzalez-Escalona N."/>
            <person name="Allard M."/>
            <person name="Onderdonk A.B."/>
            <person name="Gerber G.K."/>
            <person name="Sonenshein A.L."/>
            <person name="Baliga N."/>
            <person name="Dupuy B."/>
            <person name="Bry L."/>
        </authorList>
    </citation>
    <scope>NUCLEOTIDE SEQUENCE [LARGE SCALE GENOMIC DNA]</scope>
    <source>
        <strain evidence="3 4">DSM 599</strain>
    </source>
</reference>
<dbReference type="Gene3D" id="2.170.120.40">
    <property type="entry name" value="YbbR-like domain"/>
    <property type="match status" value="2"/>
</dbReference>
<keyword evidence="2" id="KW-0472">Membrane</keyword>
<keyword evidence="2" id="KW-0812">Transmembrane</keyword>
<keyword evidence="2" id="KW-1133">Transmembrane helix</keyword>
<dbReference type="EMBL" id="JAIKTU010000003">
    <property type="protein sequence ID" value="MBY0754684.1"/>
    <property type="molecule type" value="Genomic_DNA"/>
</dbReference>
<dbReference type="InterPro" id="IPR012505">
    <property type="entry name" value="YbbR"/>
</dbReference>
<protein>
    <recommendedName>
        <fullName evidence="5">YbbR-like protein</fullName>
    </recommendedName>
</protein>
<evidence type="ECO:0000256" key="2">
    <source>
        <dbReference type="SAM" id="Phobius"/>
    </source>
</evidence>
<evidence type="ECO:0008006" key="5">
    <source>
        <dbReference type="Google" id="ProtNLM"/>
    </source>
</evidence>
<evidence type="ECO:0000256" key="1">
    <source>
        <dbReference type="SAM" id="MobiDB-lite"/>
    </source>
</evidence>
<proteinExistence type="predicted"/>
<dbReference type="Gene3D" id="2.170.120.30">
    <property type="match status" value="2"/>
</dbReference>
<dbReference type="PANTHER" id="PTHR37804:SF1">
    <property type="entry name" value="CDAA REGULATORY PROTEIN CDAR"/>
    <property type="match status" value="1"/>
</dbReference>
<dbReference type="RefSeq" id="WP_221859509.1">
    <property type="nucleotide sequence ID" value="NZ_JAIKTU010000003.1"/>
</dbReference>
<organism evidence="3 4">
    <name type="scientific">Clostridium sardiniense</name>
    <name type="common">Clostridium absonum</name>
    <dbReference type="NCBI Taxonomy" id="29369"/>
    <lineage>
        <taxon>Bacteria</taxon>
        <taxon>Bacillati</taxon>
        <taxon>Bacillota</taxon>
        <taxon>Clostridia</taxon>
        <taxon>Eubacteriales</taxon>
        <taxon>Clostridiaceae</taxon>
        <taxon>Clostridium</taxon>
    </lineage>
</organism>
<dbReference type="PANTHER" id="PTHR37804">
    <property type="entry name" value="CDAA REGULATORY PROTEIN CDAR"/>
    <property type="match status" value="1"/>
</dbReference>
<sequence length="434" mass="47570">MDKRNTKQTLVIKLVCVLLSFGLWLYITNIQSPTRTYTLKDVPVKLLNTQSLKQFGLAISPKQTFTVDLSLEGDAKDIYSVTKDQFSLTADLGEYALKTGINNIPVQVVNYPEELNIKNNGNLVIKVKLEKLITKDFNTVSKVKVNYAQGVYKQKEQFTSEKVEVSGPQSSVDKVANVALVGDLNNVSGSVTKEFPLKALDADGDIVEGVTLSKETGTIAIDVNNGKSVDLKTEYTGQVPKGYKLVSTTPSRTSVQIVGNENIIASINSVQTEKVDLSDIRSNTEKKVKIILPQGVSLVSGDNYITVNIVVESENSNNQTPSNKITKVFDVSVNYTGINSEFEMSNETKTIKVTVQGDEADINNMKASDFVCNFDLSKFKNEGSFEEDANVTMANSNPNVTISNADKVKFTLKKKPASTTTDQNKDKENGKKTV</sequence>
<dbReference type="Proteomes" id="UP001299068">
    <property type="component" value="Unassembled WGS sequence"/>
</dbReference>
<evidence type="ECO:0000313" key="4">
    <source>
        <dbReference type="Proteomes" id="UP001299068"/>
    </source>
</evidence>
<comment type="caution">
    <text evidence="3">The sequence shown here is derived from an EMBL/GenBank/DDBJ whole genome shotgun (WGS) entry which is preliminary data.</text>
</comment>
<keyword evidence="4" id="KW-1185">Reference proteome</keyword>
<evidence type="ECO:0000313" key="3">
    <source>
        <dbReference type="EMBL" id="MBY0754684.1"/>
    </source>
</evidence>